<organism evidence="1 2">
    <name type="scientific">Acaulospora colombiana</name>
    <dbReference type="NCBI Taxonomy" id="27376"/>
    <lineage>
        <taxon>Eukaryota</taxon>
        <taxon>Fungi</taxon>
        <taxon>Fungi incertae sedis</taxon>
        <taxon>Mucoromycota</taxon>
        <taxon>Glomeromycotina</taxon>
        <taxon>Glomeromycetes</taxon>
        <taxon>Diversisporales</taxon>
        <taxon>Acaulosporaceae</taxon>
        <taxon>Acaulospora</taxon>
    </lineage>
</organism>
<comment type="caution">
    <text evidence="1">The sequence shown here is derived from an EMBL/GenBank/DDBJ whole genome shotgun (WGS) entry which is preliminary data.</text>
</comment>
<accession>A0ACA9P248</accession>
<name>A0ACA9P248_9GLOM</name>
<sequence>YYSDEESDMGDVSGLLPAIHLSADGDEYLLSDSPDPNHLFFPNEKETVESCYRDFLPASQLVLAALREIGEAWCCLVGGMAIRLNGKRAREVKDLDIIILNASADSRSIQVALVQRYPTMFFLVPPRDRAATFMKLFFRIPKTPHSIKVDLLLSSIPILEIPSTFHKGHFVSLHSFQVAPIYFVLYHKLFGWNLRYHAQEKWNNEKAKEVDHPDIIYLCDRIGQSSFVTFTAGLRGECLSASGFQSSATTVGWQADSIHSPILPRADCEMDTEARGTTGATYADYLLAASVVIGALEEFGEACCLVGGMAVRLFGKQGRVVKVSTHQYLSQLVLFETRGSTYGSLLSDTGNLSFHQDRFTTPLRIQPRDTQFPVSQPLCISQHAQHSPNILCAIPQTLWIHASGITPLEECYLEWPCLWNLAKLASEFCDVYGPEAAQRFREAVIYDLEIGVHKTMSGPTYAICLLAARQVMSALRDLGQPSCFVGGMGVRLNGKKDRVVKRQQDLDILVLNRKMNASDLQDALVEWNPKRFYL</sequence>
<dbReference type="EMBL" id="CAJVPT010028157">
    <property type="protein sequence ID" value="CAG8686390.1"/>
    <property type="molecule type" value="Genomic_DNA"/>
</dbReference>
<keyword evidence="2" id="KW-1185">Reference proteome</keyword>
<feature type="non-terminal residue" evidence="1">
    <location>
        <position position="1"/>
    </location>
</feature>
<dbReference type="Proteomes" id="UP000789525">
    <property type="component" value="Unassembled WGS sequence"/>
</dbReference>
<protein>
    <submittedName>
        <fullName evidence="1">16154_t:CDS:1</fullName>
    </submittedName>
</protein>
<reference evidence="1" key="1">
    <citation type="submission" date="2021-06" db="EMBL/GenBank/DDBJ databases">
        <authorList>
            <person name="Kallberg Y."/>
            <person name="Tangrot J."/>
            <person name="Rosling A."/>
        </authorList>
    </citation>
    <scope>NUCLEOTIDE SEQUENCE</scope>
    <source>
        <strain evidence="1">CL356</strain>
    </source>
</reference>
<evidence type="ECO:0000313" key="2">
    <source>
        <dbReference type="Proteomes" id="UP000789525"/>
    </source>
</evidence>
<gene>
    <name evidence="1" type="ORF">ACOLOM_LOCUS9581</name>
</gene>
<evidence type="ECO:0000313" key="1">
    <source>
        <dbReference type="EMBL" id="CAG8686390.1"/>
    </source>
</evidence>
<feature type="non-terminal residue" evidence="1">
    <location>
        <position position="534"/>
    </location>
</feature>
<proteinExistence type="predicted"/>